<sequence length="67" mass="7532">MPAFKELSKASQACKNSKKISNSANRECHTGNNEFRIEIKMAITQFTVHLSALSCLMQSSEFYTNSK</sequence>
<evidence type="ECO:0000313" key="2">
    <source>
        <dbReference type="Proteomes" id="UP000054815"/>
    </source>
</evidence>
<protein>
    <submittedName>
        <fullName evidence="1">Uncharacterized protein</fullName>
    </submittedName>
</protein>
<dbReference type="Proteomes" id="UP000054815">
    <property type="component" value="Unassembled WGS sequence"/>
</dbReference>
<reference evidence="1 2" key="1">
    <citation type="submission" date="2015-01" db="EMBL/GenBank/DDBJ databases">
        <title>Evolution of Trichinella species and genotypes.</title>
        <authorList>
            <person name="Korhonen P.K."/>
            <person name="Edoardo P."/>
            <person name="Giuseppe L.R."/>
            <person name="Gasser R.B."/>
        </authorList>
    </citation>
    <scope>NUCLEOTIDE SEQUENCE [LARGE SCALE GENOMIC DNA]</scope>
    <source>
        <strain evidence="1">ISS141</strain>
    </source>
</reference>
<organism evidence="1 2">
    <name type="scientific">Trichinella pseudospiralis</name>
    <name type="common">Parasitic roundworm</name>
    <dbReference type="NCBI Taxonomy" id="6337"/>
    <lineage>
        <taxon>Eukaryota</taxon>
        <taxon>Metazoa</taxon>
        <taxon>Ecdysozoa</taxon>
        <taxon>Nematoda</taxon>
        <taxon>Enoplea</taxon>
        <taxon>Dorylaimia</taxon>
        <taxon>Trichinellida</taxon>
        <taxon>Trichinellidae</taxon>
        <taxon>Trichinella</taxon>
    </lineage>
</organism>
<dbReference type="EMBL" id="JYDU01000205">
    <property type="protein sequence ID" value="KRX89234.1"/>
    <property type="molecule type" value="Genomic_DNA"/>
</dbReference>
<dbReference type="AlphaFoldDB" id="A0A0V0XMS4"/>
<proteinExistence type="predicted"/>
<evidence type="ECO:0000313" key="1">
    <source>
        <dbReference type="EMBL" id="KRX89234.1"/>
    </source>
</evidence>
<comment type="caution">
    <text evidence="1">The sequence shown here is derived from an EMBL/GenBank/DDBJ whole genome shotgun (WGS) entry which is preliminary data.</text>
</comment>
<accession>A0A0V0XMS4</accession>
<gene>
    <name evidence="1" type="ORF">T4E_10875</name>
</gene>
<name>A0A0V0XMS4_TRIPS</name>